<dbReference type="EMBL" id="CP016893">
    <property type="protein sequence ID" value="AST56474.1"/>
    <property type="molecule type" value="Genomic_DNA"/>
</dbReference>
<reference evidence="1 3" key="1">
    <citation type="submission" date="2016-08" db="EMBL/GenBank/DDBJ databases">
        <title>A novel genetic cassette of butanologenic Thermoanaerobacterium thermosaccharolyticum that directly convert cellulose to butanol.</title>
        <authorList>
            <person name="Li T."/>
            <person name="He J."/>
        </authorList>
    </citation>
    <scope>NUCLEOTIDE SEQUENCE [LARGE SCALE GENOMIC DNA]</scope>
    <source>
        <strain evidence="1 3">TG57</strain>
    </source>
</reference>
<dbReference type="GO" id="GO:0003729">
    <property type="term" value="F:mRNA binding"/>
    <property type="evidence" value="ECO:0007669"/>
    <property type="project" value="InterPro"/>
</dbReference>
<proteinExistence type="predicted"/>
<dbReference type="Proteomes" id="UP000215301">
    <property type="component" value="Unassembled WGS sequence"/>
</dbReference>
<dbReference type="RefSeq" id="WP_013298332.1">
    <property type="nucleotide sequence ID" value="NZ_CP016893.1"/>
</dbReference>
<dbReference type="SUPFAM" id="SSF54786">
    <property type="entry name" value="YcfA/nrd intein domain"/>
    <property type="match status" value="1"/>
</dbReference>
<dbReference type="EMBL" id="NKHD01000027">
    <property type="protein sequence ID" value="OXT06968.1"/>
    <property type="molecule type" value="Genomic_DNA"/>
</dbReference>
<evidence type="ECO:0000313" key="1">
    <source>
        <dbReference type="EMBL" id="AST56474.1"/>
    </source>
</evidence>
<dbReference type="GeneID" id="93864695"/>
<evidence type="ECO:0000313" key="3">
    <source>
        <dbReference type="Proteomes" id="UP000214975"/>
    </source>
</evidence>
<evidence type="ECO:0000313" key="4">
    <source>
        <dbReference type="Proteomes" id="UP000215301"/>
    </source>
</evidence>
<dbReference type="AlphaFoldDB" id="A0A231VFN6"/>
<protein>
    <submittedName>
        <fullName evidence="2">Toxin HicA</fullName>
    </submittedName>
    <submittedName>
        <fullName evidence="1">Toxin-antitoxin system, toxin component, HicA family</fullName>
    </submittedName>
</protein>
<organism evidence="2 4">
    <name type="scientific">Thermoanaerobacterium thermosaccharolyticum</name>
    <name type="common">Clostridium thermosaccharolyticum</name>
    <dbReference type="NCBI Taxonomy" id="1517"/>
    <lineage>
        <taxon>Bacteria</taxon>
        <taxon>Bacillati</taxon>
        <taxon>Bacillota</taxon>
        <taxon>Clostridia</taxon>
        <taxon>Thermoanaerobacterales</taxon>
        <taxon>Thermoanaerobacteraceae</taxon>
        <taxon>Thermoanaerobacterium</taxon>
    </lineage>
</organism>
<accession>A0A231VFN6</accession>
<gene>
    <name evidence="2" type="ORF">CE561_09610</name>
    <name evidence="1" type="ORF">Thert_00248</name>
</gene>
<dbReference type="Pfam" id="PF07927">
    <property type="entry name" value="HicA_toxin"/>
    <property type="match status" value="1"/>
</dbReference>
<dbReference type="OMA" id="HYTFRKQ"/>
<dbReference type="InterPro" id="IPR012933">
    <property type="entry name" value="HicA_mRNA_interferase"/>
</dbReference>
<evidence type="ECO:0000313" key="2">
    <source>
        <dbReference type="EMBL" id="OXT06968.1"/>
    </source>
</evidence>
<reference evidence="2 4" key="2">
    <citation type="submission" date="2017-06" db="EMBL/GenBank/DDBJ databases">
        <title>Isolation and characterization of a thermophilic and butanogenic Thermoanaerobacterium thermosaccharolyticum M5 capable of efficient degradation of hemicellulose.</title>
        <authorList>
            <person name="Xin F."/>
            <person name="Jiang Y."/>
        </authorList>
    </citation>
    <scope>NUCLEOTIDE SEQUENCE [LARGE SCALE GENOMIC DNA]</scope>
    <source>
        <strain evidence="2 4">M5</strain>
    </source>
</reference>
<sequence>MSKKEKLIEKIKNNPKTVRFEEIDKILLDVGFVRTQPSKGSSHYTYHFENLTITIPYKRPYIKVVYVKQIIKLLDILGY</sequence>
<dbReference type="Proteomes" id="UP000214975">
    <property type="component" value="Chromosome"/>
</dbReference>
<name>A0A231VFN6_THETR</name>